<dbReference type="Proteomes" id="UP001219933">
    <property type="component" value="Chromosome 3"/>
</dbReference>
<dbReference type="PANTHER" id="PTHR42690:SF1">
    <property type="entry name" value="THREONINE SYNTHASE-LIKE 2"/>
    <property type="match status" value="1"/>
</dbReference>
<evidence type="ECO:0000313" key="12">
    <source>
        <dbReference type="EMBL" id="WFD35143.1"/>
    </source>
</evidence>
<evidence type="ECO:0000256" key="6">
    <source>
        <dbReference type="ARBA" id="ARBA00022697"/>
    </source>
</evidence>
<dbReference type="InterPro" id="IPR037158">
    <property type="entry name" value="Thr_synth_N_sf"/>
</dbReference>
<feature type="domain" description="Threonine synthase N-terminal" evidence="11">
    <location>
        <begin position="2"/>
        <end position="85"/>
    </location>
</feature>
<evidence type="ECO:0000259" key="11">
    <source>
        <dbReference type="Pfam" id="PF14821"/>
    </source>
</evidence>
<dbReference type="Gene3D" id="3.90.1380.10">
    <property type="entry name" value="Threonine synthase, N-terminal domain"/>
    <property type="match status" value="1"/>
</dbReference>
<comment type="cofactor">
    <cofactor evidence="1 9">
        <name>pyridoxal 5'-phosphate</name>
        <dbReference type="ChEBI" id="CHEBI:597326"/>
    </cofactor>
</comment>
<dbReference type="EC" id="4.2.3.1" evidence="4"/>
<evidence type="ECO:0000259" key="10">
    <source>
        <dbReference type="Pfam" id="PF00291"/>
    </source>
</evidence>
<dbReference type="InterPro" id="IPR029144">
    <property type="entry name" value="Thr_synth_N"/>
</dbReference>
<dbReference type="PANTHER" id="PTHR42690">
    <property type="entry name" value="THREONINE SYNTHASE FAMILY MEMBER"/>
    <property type="match status" value="1"/>
</dbReference>
<protein>
    <recommendedName>
        <fullName evidence="4">threonine synthase</fullName>
        <ecNumber evidence="4">4.2.3.1</ecNumber>
    </recommendedName>
</protein>
<dbReference type="FunFam" id="3.40.50.1100:FF:000024">
    <property type="entry name" value="Probable threonine synthase"/>
    <property type="match status" value="1"/>
</dbReference>
<evidence type="ECO:0000256" key="3">
    <source>
        <dbReference type="ARBA" id="ARBA00005517"/>
    </source>
</evidence>
<evidence type="ECO:0000313" key="13">
    <source>
        <dbReference type="Proteomes" id="UP001219933"/>
    </source>
</evidence>
<name>A0AAF0J6E6_9BASI</name>
<proteinExistence type="inferred from homology"/>
<sequence>MKYLSTRGGDERLTFEEAVLTGLAPNGGLYIPETIPTLPENWKEDWKDLSFVDISFNVLSLFIPPTAEEGGIPPEDLKELIKRSYATFRDADVTPLHRLTAHEWCLELWHGPTFAFKDVALQLLGNLFEYFLARKNSKDGDNSHTITVVGATSGDTGSAAIAGLRSKANVHIFILHPKGRVSPIQEAQMTTVLDENVHNLAVDGTFDDCQDIVKALFSDREFNARHHLGAINSINWARILSQIVYYFSAYFSLRRKQPDVQPEHVEYVVPTGNFGDVLSGWYAKRLGLPMRRLVVATNENDILQRFWSTGRYEKMSSLPGVPQDASGVHATLSPAMDIQVSSNFERLLWYLANEEHKDVAAAGKQVNEWMTGLKETGRITVSNAQLEAARRDFTAERVSDDETRATIRRYFEAEEEDKSYLIDPHTAVAFEAANRLAKFKGPLDSQVILSTAHPAKFSEAVVSSIAAGSSSQKAQEFFDSKVLPVEMHGLLEKERRVVDVRGQDAQTSESDRLGRLIQRTREIIEAQGFHSSS</sequence>
<dbReference type="PROSITE" id="PS00165">
    <property type="entry name" value="DEHYDRATASE_SER_THR"/>
    <property type="match status" value="1"/>
</dbReference>
<keyword evidence="13" id="KW-1185">Reference proteome</keyword>
<dbReference type="InterPro" id="IPR001926">
    <property type="entry name" value="TrpB-like_PALP"/>
</dbReference>
<evidence type="ECO:0000256" key="5">
    <source>
        <dbReference type="ARBA" id="ARBA00022605"/>
    </source>
</evidence>
<dbReference type="InterPro" id="IPR051166">
    <property type="entry name" value="Threonine_Synthase"/>
</dbReference>
<evidence type="ECO:0000256" key="8">
    <source>
        <dbReference type="ARBA" id="ARBA00023239"/>
    </source>
</evidence>
<dbReference type="Gene3D" id="3.40.50.1100">
    <property type="match status" value="2"/>
</dbReference>
<dbReference type="NCBIfam" id="TIGR00260">
    <property type="entry name" value="thrC"/>
    <property type="match status" value="1"/>
</dbReference>
<gene>
    <name evidence="12" type="primary">THR4</name>
    <name evidence="12" type="ORF">MCUN1_001992</name>
</gene>
<evidence type="ECO:0000256" key="1">
    <source>
        <dbReference type="ARBA" id="ARBA00001933"/>
    </source>
</evidence>
<evidence type="ECO:0000256" key="4">
    <source>
        <dbReference type="ARBA" id="ARBA00013028"/>
    </source>
</evidence>
<dbReference type="InterPro" id="IPR036052">
    <property type="entry name" value="TrpB-like_PALP_sf"/>
</dbReference>
<comment type="similarity">
    <text evidence="3">Belongs to the threonine synthase family.</text>
</comment>
<evidence type="ECO:0000256" key="9">
    <source>
        <dbReference type="PIRSR" id="PIRSR604450-51"/>
    </source>
</evidence>
<dbReference type="Pfam" id="PF24857">
    <property type="entry name" value="THR4_C"/>
    <property type="match status" value="1"/>
</dbReference>
<feature type="modified residue" description="N6-(pyridoxal phosphate)lysine" evidence="9">
    <location>
        <position position="117"/>
    </location>
</feature>
<keyword evidence="8 12" id="KW-0456">Lyase</keyword>
<dbReference type="GO" id="GO:0030170">
    <property type="term" value="F:pyridoxal phosphate binding"/>
    <property type="evidence" value="ECO:0007669"/>
    <property type="project" value="InterPro"/>
</dbReference>
<dbReference type="InterPro" id="IPR000634">
    <property type="entry name" value="Ser/Thr_deHydtase_PyrdxlP-BS"/>
</dbReference>
<dbReference type="AlphaFoldDB" id="A0AAF0J6E6"/>
<keyword evidence="5" id="KW-0028">Amino-acid biosynthesis</keyword>
<dbReference type="GO" id="GO:0004795">
    <property type="term" value="F:threonine synthase activity"/>
    <property type="evidence" value="ECO:0007669"/>
    <property type="project" value="UniProtKB-EC"/>
</dbReference>
<organism evidence="12 13">
    <name type="scientific">Malassezia cuniculi</name>
    <dbReference type="NCBI Taxonomy" id="948313"/>
    <lineage>
        <taxon>Eukaryota</taxon>
        <taxon>Fungi</taxon>
        <taxon>Dikarya</taxon>
        <taxon>Basidiomycota</taxon>
        <taxon>Ustilaginomycotina</taxon>
        <taxon>Malasseziomycetes</taxon>
        <taxon>Malasseziales</taxon>
        <taxon>Malasseziaceae</taxon>
        <taxon>Malassezia</taxon>
    </lineage>
</organism>
<dbReference type="Pfam" id="PF00291">
    <property type="entry name" value="PALP"/>
    <property type="match status" value="1"/>
</dbReference>
<feature type="domain" description="Tryptophan synthase beta chain-like PALP" evidence="10">
    <location>
        <begin position="94"/>
        <end position="335"/>
    </location>
</feature>
<dbReference type="EMBL" id="CP119879">
    <property type="protein sequence ID" value="WFD35143.1"/>
    <property type="molecule type" value="Genomic_DNA"/>
</dbReference>
<evidence type="ECO:0000256" key="7">
    <source>
        <dbReference type="ARBA" id="ARBA00022898"/>
    </source>
</evidence>
<keyword evidence="7 9" id="KW-0663">Pyridoxal phosphate</keyword>
<keyword evidence="6" id="KW-0791">Threonine biosynthesis</keyword>
<dbReference type="Pfam" id="PF14821">
    <property type="entry name" value="Thr_synth_N"/>
    <property type="match status" value="1"/>
</dbReference>
<dbReference type="SUPFAM" id="SSF53686">
    <property type="entry name" value="Tryptophan synthase beta subunit-like PLP-dependent enzymes"/>
    <property type="match status" value="1"/>
</dbReference>
<dbReference type="FunFam" id="3.90.1380.10:FF:000003">
    <property type="entry name" value="THR4p Threonine synthase"/>
    <property type="match status" value="1"/>
</dbReference>
<accession>A0AAF0J6E6</accession>
<evidence type="ECO:0000256" key="2">
    <source>
        <dbReference type="ARBA" id="ARBA00004979"/>
    </source>
</evidence>
<dbReference type="CDD" id="cd01560">
    <property type="entry name" value="Thr-synth_2"/>
    <property type="match status" value="1"/>
</dbReference>
<dbReference type="GO" id="GO:0009088">
    <property type="term" value="P:threonine biosynthetic process"/>
    <property type="evidence" value="ECO:0007669"/>
    <property type="project" value="UniProtKB-KW"/>
</dbReference>
<comment type="pathway">
    <text evidence="2">Amino-acid biosynthesis; L-threonine biosynthesis; L-threonine from L-aspartate: step 5/5.</text>
</comment>
<reference evidence="12" key="1">
    <citation type="submission" date="2023-03" db="EMBL/GenBank/DDBJ databases">
        <title>Mating type loci evolution in Malassezia.</title>
        <authorList>
            <person name="Coelho M.A."/>
        </authorList>
    </citation>
    <scope>NUCLEOTIDE SEQUENCE</scope>
    <source>
        <strain evidence="12">CBS 11721</strain>
    </source>
</reference>
<dbReference type="InterPro" id="IPR004450">
    <property type="entry name" value="Thr_synthase-like"/>
</dbReference>